<evidence type="ECO:0008006" key="3">
    <source>
        <dbReference type="Google" id="ProtNLM"/>
    </source>
</evidence>
<dbReference type="EMBL" id="BMHP01000002">
    <property type="protein sequence ID" value="GGD75725.1"/>
    <property type="molecule type" value="Genomic_DNA"/>
</dbReference>
<accession>A0A917DWL5</accession>
<protein>
    <recommendedName>
        <fullName evidence="3">Dehydrogenase</fullName>
    </recommendedName>
</protein>
<keyword evidence="2" id="KW-1185">Reference proteome</keyword>
<comment type="caution">
    <text evidence="1">The sequence shown here is derived from an EMBL/GenBank/DDBJ whole genome shotgun (WGS) entry which is preliminary data.</text>
</comment>
<evidence type="ECO:0000313" key="2">
    <source>
        <dbReference type="Proteomes" id="UP000612456"/>
    </source>
</evidence>
<name>A0A917DWL5_9BACL</name>
<dbReference type="RefSeq" id="WP_188993372.1">
    <property type="nucleotide sequence ID" value="NZ_BMHP01000002.1"/>
</dbReference>
<gene>
    <name evidence="1" type="ORF">GCM10010911_37160</name>
</gene>
<sequence length="103" mass="11944">MKASTPRNKAGYPTARKIRRACENELYRTVKRLGVWISKERLGQAEKIYFKKVALNLPWIHENASNRKLLADWWDDNVSGEIAQLWEVDPVRLKAAFREAFGG</sequence>
<reference evidence="1" key="2">
    <citation type="submission" date="2020-09" db="EMBL/GenBank/DDBJ databases">
        <authorList>
            <person name="Sun Q."/>
            <person name="Zhou Y."/>
        </authorList>
    </citation>
    <scope>NUCLEOTIDE SEQUENCE</scope>
    <source>
        <strain evidence="1">CGMCC 1.15178</strain>
    </source>
</reference>
<evidence type="ECO:0000313" key="1">
    <source>
        <dbReference type="EMBL" id="GGD75725.1"/>
    </source>
</evidence>
<reference evidence="1" key="1">
    <citation type="journal article" date="2014" name="Int. J. Syst. Evol. Microbiol.">
        <title>Complete genome sequence of Corynebacterium casei LMG S-19264T (=DSM 44701T), isolated from a smear-ripened cheese.</title>
        <authorList>
            <consortium name="US DOE Joint Genome Institute (JGI-PGF)"/>
            <person name="Walter F."/>
            <person name="Albersmeier A."/>
            <person name="Kalinowski J."/>
            <person name="Ruckert C."/>
        </authorList>
    </citation>
    <scope>NUCLEOTIDE SEQUENCE</scope>
    <source>
        <strain evidence="1">CGMCC 1.15178</strain>
    </source>
</reference>
<organism evidence="1 2">
    <name type="scientific">Paenibacillus nasutitermitis</name>
    <dbReference type="NCBI Taxonomy" id="1652958"/>
    <lineage>
        <taxon>Bacteria</taxon>
        <taxon>Bacillati</taxon>
        <taxon>Bacillota</taxon>
        <taxon>Bacilli</taxon>
        <taxon>Bacillales</taxon>
        <taxon>Paenibacillaceae</taxon>
        <taxon>Paenibacillus</taxon>
    </lineage>
</organism>
<dbReference type="Proteomes" id="UP000612456">
    <property type="component" value="Unassembled WGS sequence"/>
</dbReference>
<dbReference type="AlphaFoldDB" id="A0A917DWL5"/>
<proteinExistence type="predicted"/>